<keyword evidence="3" id="KW-1185">Reference proteome</keyword>
<dbReference type="PANTHER" id="PTHR24148:SF73">
    <property type="entry name" value="HET DOMAIN PROTEIN (AFU_ORTHOLOGUE AFUA_8G01020)"/>
    <property type="match status" value="1"/>
</dbReference>
<protein>
    <submittedName>
        <fullName evidence="2">Heterokaryon incompatibility protein-domain-containing protein</fullName>
    </submittedName>
</protein>
<sequence length="624" mass="71556">MGDIADSLESIQHRINKPIASILMDIAKNAGFKPRSKEWVRKLECLDLTRKRGRDDAKVLVRHCIDATACENYVAVSYVWDDPRDSSATGKYLIQPRDGGSPVKNNVRDTVLDRVTRYVESRRKVGDCIEGFWIDQQCIDQDDSEEKEVAMQSMEAVYSHSRFPIALLSVRIESLRDLETLEFILDRNQTFGSVGEERAREILALLNHITSDLWWERAWTFQEDYHASTSMRLLIRHEVHDSAILKLKRECSELGDIPGEISINSAHFRTKVTQFCKEYRGQDYYRDDCLIMMKKAVKYNKELLEPGDDGNLTIRRAMSPRIYSDVGHRQISREWDRLAIIANCCGYATRLDTTKLERAGSSLSMSMMYLFVLNGEILMNRQTRKSHLQDNIFGFLGNRSLRTFQTPGKGLQLTFIKHCRFLDVELTKDGIRTKGHLWRLGRAIDDATFPKPKRCGSSRSKAYRQKRLRRLANYLGTGDSGAAHEQLAQDLNNYVDHEPRDRRRADLPFSDRYKGWMATKVVNAMDTPGSLRLGCLSRSPYRGVFVDEEGWDQDQDTYVFTAMRPGKLSPDGVAKHVSLEVILSGHTSGGLPKLIVKRWINGLVFFDGYPMAKVVFPWPKSFIT</sequence>
<dbReference type="PANTHER" id="PTHR24148">
    <property type="entry name" value="ANKYRIN REPEAT DOMAIN-CONTAINING PROTEIN 39 HOMOLOG-RELATED"/>
    <property type="match status" value="1"/>
</dbReference>
<evidence type="ECO:0000313" key="3">
    <source>
        <dbReference type="Proteomes" id="UP000325780"/>
    </source>
</evidence>
<dbReference type="OrthoDB" id="270167at2759"/>
<feature type="domain" description="Heterokaryon incompatibility" evidence="1">
    <location>
        <begin position="73"/>
        <end position="223"/>
    </location>
</feature>
<name>A0A5N6U3E8_ASPAV</name>
<dbReference type="Pfam" id="PF06985">
    <property type="entry name" value="HET"/>
    <property type="match status" value="1"/>
</dbReference>
<accession>A0A5N6U3E8</accession>
<dbReference type="AlphaFoldDB" id="A0A5N6U3E8"/>
<gene>
    <name evidence="2" type="ORF">BDV25DRAFT_137578</name>
</gene>
<dbReference type="EMBL" id="ML742048">
    <property type="protein sequence ID" value="KAE8152771.1"/>
    <property type="molecule type" value="Genomic_DNA"/>
</dbReference>
<evidence type="ECO:0000259" key="1">
    <source>
        <dbReference type="Pfam" id="PF06985"/>
    </source>
</evidence>
<dbReference type="InterPro" id="IPR052895">
    <property type="entry name" value="HetReg/Transcr_Mod"/>
</dbReference>
<proteinExistence type="predicted"/>
<reference evidence="2 3" key="1">
    <citation type="submission" date="2019-04" db="EMBL/GenBank/DDBJ databases">
        <title>Friends and foes A comparative genomics study of 23 Aspergillus species from section Flavi.</title>
        <authorList>
            <consortium name="DOE Joint Genome Institute"/>
            <person name="Kjaerbolling I."/>
            <person name="Vesth T."/>
            <person name="Frisvad J.C."/>
            <person name="Nybo J.L."/>
            <person name="Theobald S."/>
            <person name="Kildgaard S."/>
            <person name="Isbrandt T."/>
            <person name="Kuo A."/>
            <person name="Sato A."/>
            <person name="Lyhne E.K."/>
            <person name="Kogle M.E."/>
            <person name="Wiebenga A."/>
            <person name="Kun R.S."/>
            <person name="Lubbers R.J."/>
            <person name="Makela M.R."/>
            <person name="Barry K."/>
            <person name="Chovatia M."/>
            <person name="Clum A."/>
            <person name="Daum C."/>
            <person name="Haridas S."/>
            <person name="He G."/>
            <person name="LaButti K."/>
            <person name="Lipzen A."/>
            <person name="Mondo S."/>
            <person name="Riley R."/>
            <person name="Salamov A."/>
            <person name="Simmons B.A."/>
            <person name="Magnuson J.K."/>
            <person name="Henrissat B."/>
            <person name="Mortensen U.H."/>
            <person name="Larsen T.O."/>
            <person name="Devries R.P."/>
            <person name="Grigoriev I.V."/>
            <person name="Machida M."/>
            <person name="Baker S.E."/>
            <person name="Andersen M.R."/>
        </authorList>
    </citation>
    <scope>NUCLEOTIDE SEQUENCE [LARGE SCALE GENOMIC DNA]</scope>
    <source>
        <strain evidence="2 3">IBT 18842</strain>
    </source>
</reference>
<dbReference type="Proteomes" id="UP000325780">
    <property type="component" value="Unassembled WGS sequence"/>
</dbReference>
<organism evidence="2 3">
    <name type="scientific">Aspergillus avenaceus</name>
    <dbReference type="NCBI Taxonomy" id="36643"/>
    <lineage>
        <taxon>Eukaryota</taxon>
        <taxon>Fungi</taxon>
        <taxon>Dikarya</taxon>
        <taxon>Ascomycota</taxon>
        <taxon>Pezizomycotina</taxon>
        <taxon>Eurotiomycetes</taxon>
        <taxon>Eurotiomycetidae</taxon>
        <taxon>Eurotiales</taxon>
        <taxon>Aspergillaceae</taxon>
        <taxon>Aspergillus</taxon>
        <taxon>Aspergillus subgen. Circumdati</taxon>
    </lineage>
</organism>
<dbReference type="InterPro" id="IPR010730">
    <property type="entry name" value="HET"/>
</dbReference>
<evidence type="ECO:0000313" key="2">
    <source>
        <dbReference type="EMBL" id="KAE8152771.1"/>
    </source>
</evidence>